<dbReference type="STRING" id="126957.T1JPA2"/>
<dbReference type="GO" id="GO:0005615">
    <property type="term" value="C:extracellular space"/>
    <property type="evidence" value="ECO:0007669"/>
    <property type="project" value="TreeGrafter"/>
</dbReference>
<name>T1JPA2_STRMM</name>
<dbReference type="SMART" id="SM00554">
    <property type="entry name" value="FAS1"/>
    <property type="match status" value="4"/>
</dbReference>
<keyword evidence="1" id="KW-0812">Transmembrane</keyword>
<feature type="domain" description="FAS1" evidence="2">
    <location>
        <begin position="275"/>
        <end position="407"/>
    </location>
</feature>
<evidence type="ECO:0000313" key="3">
    <source>
        <dbReference type="EnsemblMetazoa" id="SMAR015678-PA"/>
    </source>
</evidence>
<dbReference type="PANTHER" id="PTHR10900">
    <property type="entry name" value="PERIOSTIN-RELATED"/>
    <property type="match status" value="1"/>
</dbReference>
<reference evidence="3" key="2">
    <citation type="submission" date="2015-02" db="UniProtKB">
        <authorList>
            <consortium name="EnsemblMetazoa"/>
        </authorList>
    </citation>
    <scope>IDENTIFICATION</scope>
</reference>
<dbReference type="GO" id="GO:0031012">
    <property type="term" value="C:extracellular matrix"/>
    <property type="evidence" value="ECO:0007669"/>
    <property type="project" value="TreeGrafter"/>
</dbReference>
<dbReference type="AlphaFoldDB" id="T1JPA2"/>
<dbReference type="Gene3D" id="2.30.180.10">
    <property type="entry name" value="FAS1 domain"/>
    <property type="match status" value="4"/>
</dbReference>
<feature type="domain" description="FAS1" evidence="2">
    <location>
        <begin position="411"/>
        <end position="542"/>
    </location>
</feature>
<dbReference type="GO" id="GO:0030198">
    <property type="term" value="P:extracellular matrix organization"/>
    <property type="evidence" value="ECO:0007669"/>
    <property type="project" value="TreeGrafter"/>
</dbReference>
<dbReference type="Proteomes" id="UP000014500">
    <property type="component" value="Unassembled WGS sequence"/>
</dbReference>
<sequence>MGKRARVTSLVVAQMRAHVLKELKEHFKRRFGSVRFGRSSTMRWTVFVFAILVFASLTNGRTRRRKKIPAWHIRMAQQQGPNACVVEEIPHLNKKLWTDCKYGMHRKICGQKTIIRYECCQGYVRVRGERGCTGVKPLRNVLDTAEDLGASIFVQYLYESGLAEQILRAGAITLFAPVNTAFETITQEQKNLLAKSFSNPRSPLLLHHLSAGRVYARDLDAETMLDSMYPDHPLKINRYAHKMVTVNCVPMIRKDQEATNGVVHLIDTLLTPQRKQNVFDAIRSDGRYEELSRLMLEAGVANQLQTSDSDSFTIFAPSDEEFTKIPRSKLEQIRRNPAAMKELLTNHIIPHTICLPAILDEHKMVALSGNKVTLMCNETGIYVDGSRLLGESLTGTNGVVHMVGSMIVPEKVRSIWDLLAEYKLETFAQMAKKSGLDSQLENYGDVTLFAFTDEAFKDLSKKEQMFYQENIESTRDLLRFHIVPGRQIKNKLVNDQKLLTLDGYNTLRIKVYRKGCGVESAMMTKTDIEGMNGVIHIVDRVLVPPTASMVETLQNDGNFSIMLEAIAKARHLDPAILNTSLVKSGSLTLFAPSNEAFIQLGEARLRHVLQNSSYLRQVVKNHIVDNMISSGSFQSKLHYNIQTEQNIVEINKRAHGIRINSAAVTRSDIVTRDGIVHVVDHVLLPDEDNHLYAFNHF</sequence>
<feature type="domain" description="FAS1" evidence="2">
    <location>
        <begin position="137"/>
        <end position="270"/>
    </location>
</feature>
<dbReference type="Pfam" id="PF02469">
    <property type="entry name" value="Fasciclin"/>
    <property type="match status" value="4"/>
</dbReference>
<dbReference type="InterPro" id="IPR050904">
    <property type="entry name" value="Adhesion/Biosynth-related"/>
</dbReference>
<dbReference type="GO" id="GO:0007155">
    <property type="term" value="P:cell adhesion"/>
    <property type="evidence" value="ECO:0007669"/>
    <property type="project" value="TreeGrafter"/>
</dbReference>
<dbReference type="EMBL" id="JH431789">
    <property type="status" value="NOT_ANNOTATED_CDS"/>
    <property type="molecule type" value="Genomic_DNA"/>
</dbReference>
<dbReference type="PROSITE" id="PS50213">
    <property type="entry name" value="FAS1"/>
    <property type="match status" value="4"/>
</dbReference>
<dbReference type="GO" id="GO:0050839">
    <property type="term" value="F:cell adhesion molecule binding"/>
    <property type="evidence" value="ECO:0007669"/>
    <property type="project" value="TreeGrafter"/>
</dbReference>
<keyword evidence="4" id="KW-1185">Reference proteome</keyword>
<reference evidence="4" key="1">
    <citation type="submission" date="2011-05" db="EMBL/GenBank/DDBJ databases">
        <authorList>
            <person name="Richards S.R."/>
            <person name="Qu J."/>
            <person name="Jiang H."/>
            <person name="Jhangiani S.N."/>
            <person name="Agravi P."/>
            <person name="Goodspeed R."/>
            <person name="Gross S."/>
            <person name="Mandapat C."/>
            <person name="Jackson L."/>
            <person name="Mathew T."/>
            <person name="Pu L."/>
            <person name="Thornton R."/>
            <person name="Saada N."/>
            <person name="Wilczek-Boney K.B."/>
            <person name="Lee S."/>
            <person name="Kovar C."/>
            <person name="Wu Y."/>
            <person name="Scherer S.E."/>
            <person name="Worley K.C."/>
            <person name="Muzny D.M."/>
            <person name="Gibbs R."/>
        </authorList>
    </citation>
    <scope>NUCLEOTIDE SEQUENCE</scope>
    <source>
        <strain evidence="4">Brora</strain>
    </source>
</reference>
<keyword evidence="1" id="KW-1133">Transmembrane helix</keyword>
<evidence type="ECO:0000313" key="4">
    <source>
        <dbReference type="Proteomes" id="UP000014500"/>
    </source>
</evidence>
<dbReference type="SUPFAM" id="SSF82153">
    <property type="entry name" value="FAS1 domain"/>
    <property type="match status" value="4"/>
</dbReference>
<protein>
    <recommendedName>
        <fullName evidence="2">FAS1 domain-containing protein</fullName>
    </recommendedName>
</protein>
<evidence type="ECO:0000256" key="1">
    <source>
        <dbReference type="SAM" id="Phobius"/>
    </source>
</evidence>
<dbReference type="PANTHER" id="PTHR10900:SF114">
    <property type="entry name" value="FAS1 DOMAIN-CONTAINING PROTEIN"/>
    <property type="match status" value="1"/>
</dbReference>
<dbReference type="HOGENOM" id="CLU_017611_1_0_1"/>
<proteinExistence type="predicted"/>
<feature type="domain" description="FAS1" evidence="2">
    <location>
        <begin position="546"/>
        <end position="683"/>
    </location>
</feature>
<evidence type="ECO:0000259" key="2">
    <source>
        <dbReference type="PROSITE" id="PS50213"/>
    </source>
</evidence>
<organism evidence="3 4">
    <name type="scientific">Strigamia maritima</name>
    <name type="common">European centipede</name>
    <name type="synonym">Geophilus maritimus</name>
    <dbReference type="NCBI Taxonomy" id="126957"/>
    <lineage>
        <taxon>Eukaryota</taxon>
        <taxon>Metazoa</taxon>
        <taxon>Ecdysozoa</taxon>
        <taxon>Arthropoda</taxon>
        <taxon>Myriapoda</taxon>
        <taxon>Chilopoda</taxon>
        <taxon>Pleurostigmophora</taxon>
        <taxon>Geophilomorpha</taxon>
        <taxon>Linotaeniidae</taxon>
        <taxon>Strigamia</taxon>
    </lineage>
</organism>
<feature type="transmembrane region" description="Helical" evidence="1">
    <location>
        <begin position="41"/>
        <end position="58"/>
    </location>
</feature>
<dbReference type="OMA" id="NCHRIIR"/>
<dbReference type="PhylomeDB" id="T1JPA2"/>
<keyword evidence="1" id="KW-0472">Membrane</keyword>
<accession>T1JPA2</accession>
<dbReference type="FunFam" id="2.30.180.10:FF:000032">
    <property type="entry name" value="Fasciclin domain-containing protein, putative"/>
    <property type="match status" value="3"/>
</dbReference>
<dbReference type="EnsemblMetazoa" id="SMAR015678-RA">
    <property type="protein sequence ID" value="SMAR015678-PA"/>
    <property type="gene ID" value="SMAR015678"/>
</dbReference>
<dbReference type="InterPro" id="IPR000782">
    <property type="entry name" value="FAS1_domain"/>
</dbReference>
<dbReference type="eggNOG" id="KOG1437">
    <property type="taxonomic scope" value="Eukaryota"/>
</dbReference>
<dbReference type="InterPro" id="IPR036378">
    <property type="entry name" value="FAS1_dom_sf"/>
</dbReference>